<dbReference type="Gene3D" id="3.60.40.10">
    <property type="entry name" value="PPM-type phosphatase domain"/>
    <property type="match status" value="1"/>
</dbReference>
<dbReference type="SUPFAM" id="SSF81606">
    <property type="entry name" value="PP2C-like"/>
    <property type="match status" value="1"/>
</dbReference>
<accession>A0ABZ0LQ38</accession>
<evidence type="ECO:0000313" key="5">
    <source>
        <dbReference type="Proteomes" id="UP001301731"/>
    </source>
</evidence>
<feature type="compositionally biased region" description="Basic and acidic residues" evidence="2">
    <location>
        <begin position="275"/>
        <end position="290"/>
    </location>
</feature>
<dbReference type="InterPro" id="IPR001932">
    <property type="entry name" value="PPM-type_phosphatase-like_dom"/>
</dbReference>
<dbReference type="Proteomes" id="UP001301731">
    <property type="component" value="Chromosome"/>
</dbReference>
<name>A0ABZ0LQ38_9ACTN</name>
<dbReference type="GO" id="GO:0004722">
    <property type="term" value="F:protein serine/threonine phosphatase activity"/>
    <property type="evidence" value="ECO:0007669"/>
    <property type="project" value="UniProtKB-EC"/>
</dbReference>
<dbReference type="PANTHER" id="PTHR43156:SF2">
    <property type="entry name" value="STAGE II SPORULATION PROTEIN E"/>
    <property type="match status" value="1"/>
</dbReference>
<evidence type="ECO:0000259" key="3">
    <source>
        <dbReference type="SMART" id="SM00331"/>
    </source>
</evidence>
<dbReference type="InterPro" id="IPR036457">
    <property type="entry name" value="PPM-type-like_dom_sf"/>
</dbReference>
<dbReference type="InterPro" id="IPR052016">
    <property type="entry name" value="Bact_Sigma-Reg"/>
</dbReference>
<feature type="region of interest" description="Disordered" evidence="2">
    <location>
        <begin position="271"/>
        <end position="290"/>
    </location>
</feature>
<organism evidence="4 5">
    <name type="scientific">Streptomyces solicathayae</name>
    <dbReference type="NCBI Taxonomy" id="3081768"/>
    <lineage>
        <taxon>Bacteria</taxon>
        <taxon>Bacillati</taxon>
        <taxon>Actinomycetota</taxon>
        <taxon>Actinomycetes</taxon>
        <taxon>Kitasatosporales</taxon>
        <taxon>Streptomycetaceae</taxon>
        <taxon>Streptomyces</taxon>
    </lineage>
</organism>
<feature type="domain" description="PPM-type phosphatase" evidence="3">
    <location>
        <begin position="58"/>
        <end position="269"/>
    </location>
</feature>
<keyword evidence="5" id="KW-1185">Reference proteome</keyword>
<proteinExistence type="predicted"/>
<reference evidence="4 5" key="1">
    <citation type="submission" date="2023-10" db="EMBL/GenBank/DDBJ databases">
        <title>The genome sequence of Streptomyces sp. HUAS YS2.</title>
        <authorList>
            <person name="Mo P."/>
        </authorList>
    </citation>
    <scope>NUCLEOTIDE SEQUENCE [LARGE SCALE GENOMIC DNA]</scope>
    <source>
        <strain evidence="4 5">HUAS YS2</strain>
    </source>
</reference>
<sequence length="290" mass="31051">MRGQRPESPDSAQQLLLALGQLVDQALDRIKYQRARVELAMALQRHMLPPHLPELPGLRLAARYTPSRDGLDVGGDWYDAFVMSDGALGLAIGDVQGHDVEAIAFMGQVRTSLRAIAQATNDTREVLGQANDLLISMGCDLFATCCFLRFDPMTRDLTVSRAGHVPMVWATAGGGSGIALDSGGPPLGIASGEKYPVTHRRLTEAGVLVLLTDGVVEGPHYPMEAGLAEVANLVRRGFDADPDVLANAVVKVADRTGHRDDAAVLVVRYDGPSEPVRHDPSEPARPSDAH</sequence>
<evidence type="ECO:0000256" key="1">
    <source>
        <dbReference type="ARBA" id="ARBA00022801"/>
    </source>
</evidence>
<dbReference type="Pfam" id="PF07228">
    <property type="entry name" value="SpoIIE"/>
    <property type="match status" value="1"/>
</dbReference>
<dbReference type="EC" id="3.1.3.16" evidence="4"/>
<dbReference type="PANTHER" id="PTHR43156">
    <property type="entry name" value="STAGE II SPORULATION PROTEIN E-RELATED"/>
    <property type="match status" value="1"/>
</dbReference>
<dbReference type="RefSeq" id="WP_318101656.1">
    <property type="nucleotide sequence ID" value="NZ_CP137573.1"/>
</dbReference>
<keyword evidence="1 4" id="KW-0378">Hydrolase</keyword>
<evidence type="ECO:0000256" key="2">
    <source>
        <dbReference type="SAM" id="MobiDB-lite"/>
    </source>
</evidence>
<dbReference type="EMBL" id="CP137573">
    <property type="protein sequence ID" value="WOX20908.1"/>
    <property type="molecule type" value="Genomic_DNA"/>
</dbReference>
<gene>
    <name evidence="4" type="ORF">R2D22_05680</name>
</gene>
<dbReference type="SMART" id="SM00331">
    <property type="entry name" value="PP2C_SIG"/>
    <property type="match status" value="1"/>
</dbReference>
<evidence type="ECO:0000313" key="4">
    <source>
        <dbReference type="EMBL" id="WOX20908.1"/>
    </source>
</evidence>
<protein>
    <submittedName>
        <fullName evidence="4">PP2C family protein-serine/threonine phosphatase</fullName>
        <ecNumber evidence="4">3.1.3.16</ecNumber>
    </submittedName>
</protein>